<gene>
    <name evidence="1" type="ORF">SMN809_LOCUS22526</name>
</gene>
<feature type="non-terminal residue" evidence="1">
    <location>
        <position position="1"/>
    </location>
</feature>
<proteinExistence type="predicted"/>
<feature type="non-terminal residue" evidence="1">
    <location>
        <position position="72"/>
    </location>
</feature>
<reference evidence="1" key="1">
    <citation type="submission" date="2021-02" db="EMBL/GenBank/DDBJ databases">
        <authorList>
            <person name="Nowell W R."/>
        </authorList>
    </citation>
    <scope>NUCLEOTIDE SEQUENCE</scope>
</reference>
<dbReference type="EMBL" id="CAJOBI010020981">
    <property type="protein sequence ID" value="CAF4216371.1"/>
    <property type="molecule type" value="Genomic_DNA"/>
</dbReference>
<comment type="caution">
    <text evidence="1">The sequence shown here is derived from an EMBL/GenBank/DDBJ whole genome shotgun (WGS) entry which is preliminary data.</text>
</comment>
<organism evidence="1 2">
    <name type="scientific">Rotaria magnacalcarata</name>
    <dbReference type="NCBI Taxonomy" id="392030"/>
    <lineage>
        <taxon>Eukaryota</taxon>
        <taxon>Metazoa</taxon>
        <taxon>Spiralia</taxon>
        <taxon>Gnathifera</taxon>
        <taxon>Rotifera</taxon>
        <taxon>Eurotatoria</taxon>
        <taxon>Bdelloidea</taxon>
        <taxon>Philodinida</taxon>
        <taxon>Philodinidae</taxon>
        <taxon>Rotaria</taxon>
    </lineage>
</organism>
<name>A0A8S2SAL0_9BILA</name>
<dbReference type="AlphaFoldDB" id="A0A8S2SAL0"/>
<evidence type="ECO:0000313" key="2">
    <source>
        <dbReference type="Proteomes" id="UP000676336"/>
    </source>
</evidence>
<dbReference type="Proteomes" id="UP000676336">
    <property type="component" value="Unassembled WGS sequence"/>
</dbReference>
<accession>A0A8S2SAL0</accession>
<sequence length="72" mass="8054">FTLLIDSFQATPIHNDELHIDKASDEDLADSAASFYKRTFSNSDIPDGYVGIMLGKRRLESRAVRLPTEAIL</sequence>
<evidence type="ECO:0000313" key="1">
    <source>
        <dbReference type="EMBL" id="CAF4216371.1"/>
    </source>
</evidence>
<protein>
    <submittedName>
        <fullName evidence="1">Uncharacterized protein</fullName>
    </submittedName>
</protein>